<dbReference type="SUPFAM" id="SSF51430">
    <property type="entry name" value="NAD(P)-linked oxidoreductase"/>
    <property type="match status" value="1"/>
</dbReference>
<reference evidence="3" key="1">
    <citation type="submission" date="2023-10" db="EMBL/GenBank/DDBJ databases">
        <authorList>
            <person name="Chen Y."/>
            <person name="Shah S."/>
            <person name="Dougan E. K."/>
            <person name="Thang M."/>
            <person name="Chan C."/>
        </authorList>
    </citation>
    <scope>NUCLEOTIDE SEQUENCE [LARGE SCALE GENOMIC DNA]</scope>
</reference>
<keyword evidence="4" id="KW-1185">Reference proteome</keyword>
<feature type="region of interest" description="Disordered" evidence="1">
    <location>
        <begin position="63"/>
        <end position="88"/>
    </location>
</feature>
<dbReference type="Proteomes" id="UP001189429">
    <property type="component" value="Unassembled WGS sequence"/>
</dbReference>
<dbReference type="Pfam" id="PF00248">
    <property type="entry name" value="Aldo_ket_red"/>
    <property type="match status" value="1"/>
</dbReference>
<protein>
    <recommendedName>
        <fullName evidence="2">NADP-dependent oxidoreductase domain-containing protein</fullName>
    </recommendedName>
</protein>
<feature type="non-terminal residue" evidence="3">
    <location>
        <position position="1"/>
    </location>
</feature>
<proteinExistence type="predicted"/>
<feature type="compositionally biased region" description="Basic residues" evidence="1">
    <location>
        <begin position="75"/>
        <end position="88"/>
    </location>
</feature>
<evidence type="ECO:0000313" key="4">
    <source>
        <dbReference type="Proteomes" id="UP001189429"/>
    </source>
</evidence>
<sequence>EAGLSLTELALRWARQRPGVTSALLGQSSLAQLEQGLAVYRAGGTLPDRLMWKNRPRAHAEPAPHRLFLGPRGGRLVRARRDRRGHPL</sequence>
<dbReference type="Gene3D" id="3.20.20.100">
    <property type="entry name" value="NADP-dependent oxidoreductase domain"/>
    <property type="match status" value="1"/>
</dbReference>
<accession>A0ABN9TSH6</accession>
<name>A0ABN9TSH6_9DINO</name>
<organism evidence="3 4">
    <name type="scientific">Prorocentrum cordatum</name>
    <dbReference type="NCBI Taxonomy" id="2364126"/>
    <lineage>
        <taxon>Eukaryota</taxon>
        <taxon>Sar</taxon>
        <taxon>Alveolata</taxon>
        <taxon>Dinophyceae</taxon>
        <taxon>Prorocentrales</taxon>
        <taxon>Prorocentraceae</taxon>
        <taxon>Prorocentrum</taxon>
    </lineage>
</organism>
<dbReference type="EMBL" id="CAUYUJ010015025">
    <property type="protein sequence ID" value="CAK0848956.1"/>
    <property type="molecule type" value="Genomic_DNA"/>
</dbReference>
<feature type="non-terminal residue" evidence="3">
    <location>
        <position position="88"/>
    </location>
</feature>
<evidence type="ECO:0000259" key="2">
    <source>
        <dbReference type="Pfam" id="PF00248"/>
    </source>
</evidence>
<comment type="caution">
    <text evidence="3">The sequence shown here is derived from an EMBL/GenBank/DDBJ whole genome shotgun (WGS) entry which is preliminary data.</text>
</comment>
<dbReference type="InterPro" id="IPR023210">
    <property type="entry name" value="NADP_OxRdtase_dom"/>
</dbReference>
<evidence type="ECO:0000313" key="3">
    <source>
        <dbReference type="EMBL" id="CAK0848956.1"/>
    </source>
</evidence>
<gene>
    <name evidence="3" type="ORF">PCOR1329_LOCUS41780</name>
</gene>
<feature type="domain" description="NADP-dependent oxidoreductase" evidence="2">
    <location>
        <begin position="2"/>
        <end position="40"/>
    </location>
</feature>
<dbReference type="InterPro" id="IPR036812">
    <property type="entry name" value="NAD(P)_OxRdtase_dom_sf"/>
</dbReference>
<evidence type="ECO:0000256" key="1">
    <source>
        <dbReference type="SAM" id="MobiDB-lite"/>
    </source>
</evidence>